<dbReference type="PANTHER" id="PTHR10366">
    <property type="entry name" value="NAD DEPENDENT EPIMERASE/DEHYDRATASE"/>
    <property type="match status" value="1"/>
</dbReference>
<proteinExistence type="inferred from homology"/>
<dbReference type="EMBL" id="JBANRG010000041">
    <property type="protein sequence ID" value="KAK7447382.1"/>
    <property type="molecule type" value="Genomic_DNA"/>
</dbReference>
<accession>A0ABR1J195</accession>
<dbReference type="InterPro" id="IPR036291">
    <property type="entry name" value="NAD(P)-bd_dom_sf"/>
</dbReference>
<feature type="domain" description="NAD-dependent epimerase/dehydratase" evidence="3">
    <location>
        <begin position="7"/>
        <end position="242"/>
    </location>
</feature>
<evidence type="ECO:0000313" key="4">
    <source>
        <dbReference type="EMBL" id="KAK7447382.1"/>
    </source>
</evidence>
<sequence length="347" mass="38071">MESKPIVFVTGASGYLGFEIIHQLLEAGYRVRGSARGAKLQGLKRALSNVVNFEATEIDDVSTANFADAFQGVEAVIHTAAPVPSRMDSNTNMKNVVDGYLNIVRQAHKAGVKRLVVTSSIVSFPVGGPFGVDDWNPITEEAASQNQWTLYAAQKKFGDQAVFEYAKSNPDIDVTILSPFWVFGPTRPGFEHILPQRDDKALSSLIHIYNLLNPTTTEFVDPVVVDVRDVARLHLAALTAPPTVDIGIKRFAIRAPYFASYQDAIKYIAEAFPELKDQGRLIAEDKVPGYPTMLEGKLNVDWDRIEDVFGAGVGGGTFRGWKEMVVDTVRSLLELEKAWEASVGVKA</sequence>
<dbReference type="Gene3D" id="3.40.50.720">
    <property type="entry name" value="NAD(P)-binding Rossmann-like Domain"/>
    <property type="match status" value="1"/>
</dbReference>
<gene>
    <name evidence="4" type="ORF">VKT23_014092</name>
</gene>
<comment type="similarity">
    <text evidence="2">Belongs to the NAD(P)-dependent epimerase/dehydratase family. Dihydroflavonol-4-reductase subfamily.</text>
</comment>
<name>A0ABR1J195_9AGAR</name>
<organism evidence="4 5">
    <name type="scientific">Marasmiellus scandens</name>
    <dbReference type="NCBI Taxonomy" id="2682957"/>
    <lineage>
        <taxon>Eukaryota</taxon>
        <taxon>Fungi</taxon>
        <taxon>Dikarya</taxon>
        <taxon>Basidiomycota</taxon>
        <taxon>Agaricomycotina</taxon>
        <taxon>Agaricomycetes</taxon>
        <taxon>Agaricomycetidae</taxon>
        <taxon>Agaricales</taxon>
        <taxon>Marasmiineae</taxon>
        <taxon>Omphalotaceae</taxon>
        <taxon>Marasmiellus</taxon>
    </lineage>
</organism>
<reference evidence="4 5" key="1">
    <citation type="submission" date="2024-01" db="EMBL/GenBank/DDBJ databases">
        <title>A draft genome for the cacao thread blight pathogen Marasmiellus scandens.</title>
        <authorList>
            <person name="Baruah I.K."/>
            <person name="Leung J."/>
            <person name="Bukari Y."/>
            <person name="Amoako-Attah I."/>
            <person name="Meinhardt L.W."/>
            <person name="Bailey B.A."/>
            <person name="Cohen S.P."/>
        </authorList>
    </citation>
    <scope>NUCLEOTIDE SEQUENCE [LARGE SCALE GENOMIC DNA]</scope>
    <source>
        <strain evidence="4 5">GH-19</strain>
    </source>
</reference>
<evidence type="ECO:0000256" key="1">
    <source>
        <dbReference type="ARBA" id="ARBA00023002"/>
    </source>
</evidence>
<evidence type="ECO:0000259" key="3">
    <source>
        <dbReference type="Pfam" id="PF01370"/>
    </source>
</evidence>
<keyword evidence="5" id="KW-1185">Reference proteome</keyword>
<dbReference type="Proteomes" id="UP001498398">
    <property type="component" value="Unassembled WGS sequence"/>
</dbReference>
<dbReference type="PANTHER" id="PTHR10366:SF562">
    <property type="entry name" value="ALDEHYDE REDUCTASE II (AFU_ORTHOLOGUE AFUA_1G11360)"/>
    <property type="match status" value="1"/>
</dbReference>
<evidence type="ECO:0000313" key="5">
    <source>
        <dbReference type="Proteomes" id="UP001498398"/>
    </source>
</evidence>
<comment type="caution">
    <text evidence="4">The sequence shown here is derived from an EMBL/GenBank/DDBJ whole genome shotgun (WGS) entry which is preliminary data.</text>
</comment>
<dbReference type="InterPro" id="IPR001509">
    <property type="entry name" value="Epimerase_deHydtase"/>
</dbReference>
<keyword evidence="1" id="KW-0560">Oxidoreductase</keyword>
<protein>
    <recommendedName>
        <fullName evidence="3">NAD-dependent epimerase/dehydratase domain-containing protein</fullName>
    </recommendedName>
</protein>
<dbReference type="SUPFAM" id="SSF51735">
    <property type="entry name" value="NAD(P)-binding Rossmann-fold domains"/>
    <property type="match status" value="1"/>
</dbReference>
<evidence type="ECO:0000256" key="2">
    <source>
        <dbReference type="ARBA" id="ARBA00023445"/>
    </source>
</evidence>
<dbReference type="Pfam" id="PF01370">
    <property type="entry name" value="Epimerase"/>
    <property type="match status" value="1"/>
</dbReference>
<dbReference type="InterPro" id="IPR050425">
    <property type="entry name" value="NAD(P)_dehydrat-like"/>
</dbReference>